<evidence type="ECO:0000256" key="1">
    <source>
        <dbReference type="SAM" id="Phobius"/>
    </source>
</evidence>
<dbReference type="AlphaFoldDB" id="A0A1Y0AZJ9"/>
<dbReference type="EMBL" id="KY774314">
    <property type="protein sequence ID" value="ART30558.1"/>
    <property type="molecule type" value="Genomic_DNA"/>
</dbReference>
<geneLocation type="mitochondrion" evidence="2"/>
<feature type="transmembrane region" description="Helical" evidence="1">
    <location>
        <begin position="68"/>
        <end position="91"/>
    </location>
</feature>
<evidence type="ECO:0000313" key="2">
    <source>
        <dbReference type="EMBL" id="ART30558.1"/>
    </source>
</evidence>
<gene>
    <name evidence="2" type="ORF">AEK19_MT0282</name>
</gene>
<reference evidence="2" key="1">
    <citation type="submission" date="2017-03" db="EMBL/GenBank/DDBJ databases">
        <title>The mitochondrial genome of the carnivorous plant Utricularia reniformis (Lentibulariaceae): structure, comparative analysis and evolutionary landmarks.</title>
        <authorList>
            <person name="Silva S.R."/>
            <person name="Alvarenga D.O."/>
            <person name="Michael T.P."/>
            <person name="Miranda V.F.O."/>
            <person name="Varani A.M."/>
        </authorList>
    </citation>
    <scope>NUCLEOTIDE SEQUENCE</scope>
</reference>
<accession>A0A1Y0AZJ9</accession>
<keyword evidence="2" id="KW-0496">Mitochondrion</keyword>
<name>A0A1Y0AZJ9_9LAMI</name>
<protein>
    <submittedName>
        <fullName evidence="2">Uncharacterized protein</fullName>
    </submittedName>
</protein>
<feature type="transmembrane region" description="Helical" evidence="1">
    <location>
        <begin position="6"/>
        <end position="31"/>
    </location>
</feature>
<keyword evidence="1" id="KW-0472">Membrane</keyword>
<sequence length="210" mass="23574">MISDLAYFTGDCCHSLCLTVLFIALLSYFYWLNSKSPKTTNAPSHSRTSSSCLPHGESIPAHSMSDSLLWIQLGPILLLPCGFGIGIYPAYSCPSTSAIRSALAMPILFCAIHPAACFQDLSLTYRRKKERKEIGKAVLLPKVVLLCNLRQLVIVHPFLRIWTPSPWKKAIVEQVRAPFHDFPTRNHHSNKIHMGFGFRFLTAVRSDFVI</sequence>
<keyword evidence="1" id="KW-0812">Transmembrane</keyword>
<organism evidence="2">
    <name type="scientific">Utricularia reniformis</name>
    <dbReference type="NCBI Taxonomy" id="192314"/>
    <lineage>
        <taxon>Eukaryota</taxon>
        <taxon>Viridiplantae</taxon>
        <taxon>Streptophyta</taxon>
        <taxon>Embryophyta</taxon>
        <taxon>Tracheophyta</taxon>
        <taxon>Spermatophyta</taxon>
        <taxon>Magnoliopsida</taxon>
        <taxon>eudicotyledons</taxon>
        <taxon>Gunneridae</taxon>
        <taxon>Pentapetalae</taxon>
        <taxon>asterids</taxon>
        <taxon>lamiids</taxon>
        <taxon>Lamiales</taxon>
        <taxon>Lentibulariaceae</taxon>
        <taxon>Utricularia</taxon>
    </lineage>
</organism>
<keyword evidence="1" id="KW-1133">Transmembrane helix</keyword>
<proteinExistence type="predicted"/>